<dbReference type="InterPro" id="IPR008599">
    <property type="entry name" value="Diacid_rec"/>
</dbReference>
<dbReference type="RefSeq" id="WP_308787510.1">
    <property type="nucleotide sequence ID" value="NZ_JAUSWB010000005.1"/>
</dbReference>
<dbReference type="PANTHER" id="PTHR33744">
    <property type="entry name" value="CARBOHYDRATE DIACID REGULATOR"/>
    <property type="match status" value="1"/>
</dbReference>
<dbReference type="InterPro" id="IPR029016">
    <property type="entry name" value="GAF-like_dom_sf"/>
</dbReference>
<evidence type="ECO:0000259" key="2">
    <source>
        <dbReference type="Pfam" id="PF05651"/>
    </source>
</evidence>
<sequence length="363" mass="42056">MFDFGTLSSQMVQELSSLIDKNVIVTDKNGFIIASTDSSRLNTYHEGAANSMKNQQEIHMNKEMCERLRGVRPGIVMPIIVSGTPIGVLGITGKPAEVDKYAKLVRKVAELFITESISKQEKERGIREIEFFFFDLVTTDSSIEVIEDRARMINIDSSLYKRIVVIKMYQQLEIMDVENLLRVQTLHPELKIIRWGMEKLVLLVPEITKEKLLNDLQSLLVKMQKKAKQKLPIGIGNVNHFYELKESFRQAETALAVSERQERIVFEEDLKLELLYYSIPEEVQKEFLRRTIEPLMKEEDLMLSLETWVQKKNSIQEVADGLHIHKNTLIYRLNKIQSILSVNLHDTNDLVILHTAIRLYRKK</sequence>
<evidence type="ECO:0000259" key="3">
    <source>
        <dbReference type="Pfam" id="PF13556"/>
    </source>
</evidence>
<reference evidence="5 6" key="1">
    <citation type="submission" date="2023-07" db="EMBL/GenBank/DDBJ databases">
        <title>Genomic Encyclopedia of Type Strains, Phase IV (KMG-IV): sequencing the most valuable type-strain genomes for metagenomic binning, comparative biology and taxonomic classification.</title>
        <authorList>
            <person name="Goeker M."/>
        </authorList>
    </citation>
    <scope>NUCLEOTIDE SEQUENCE [LARGE SCALE GENOMIC DNA]</scope>
    <source>
        <strain evidence="5 6">DSM 16419</strain>
    </source>
</reference>
<comment type="caution">
    <text evidence="5">The sequence shown here is derived from an EMBL/GenBank/DDBJ whole genome shotgun (WGS) entry which is preliminary data.</text>
</comment>
<gene>
    <name evidence="5" type="ORF">QOZ98_002255</name>
</gene>
<dbReference type="InterPro" id="IPR025736">
    <property type="entry name" value="PucR_C-HTH_dom"/>
</dbReference>
<name>A0ABU0GY09_9BACL</name>
<feature type="domain" description="PucR C-terminal helix-turn-helix" evidence="3">
    <location>
        <begin position="302"/>
        <end position="358"/>
    </location>
</feature>
<dbReference type="EMBL" id="JAUSWB010000005">
    <property type="protein sequence ID" value="MDQ0429427.1"/>
    <property type="molecule type" value="Genomic_DNA"/>
</dbReference>
<evidence type="ECO:0000313" key="6">
    <source>
        <dbReference type="Proteomes" id="UP001241988"/>
    </source>
</evidence>
<accession>A0ABU0GY09</accession>
<dbReference type="InterPro" id="IPR051448">
    <property type="entry name" value="CdaR-like_regulators"/>
</dbReference>
<dbReference type="Pfam" id="PF05651">
    <property type="entry name" value="Diacid_rec"/>
    <property type="match status" value="1"/>
</dbReference>
<evidence type="ECO:0000259" key="4">
    <source>
        <dbReference type="Pfam" id="PF17853"/>
    </source>
</evidence>
<feature type="domain" description="Putative sugar diacid recognition" evidence="2">
    <location>
        <begin position="7"/>
        <end position="135"/>
    </location>
</feature>
<dbReference type="InterPro" id="IPR041522">
    <property type="entry name" value="CdaR_GGDEF"/>
</dbReference>
<dbReference type="Proteomes" id="UP001241988">
    <property type="component" value="Unassembled WGS sequence"/>
</dbReference>
<dbReference type="PANTHER" id="PTHR33744:SF16">
    <property type="entry name" value="CARBOHYDRATE DIACID REGULATOR"/>
    <property type="match status" value="1"/>
</dbReference>
<protein>
    <submittedName>
        <fullName evidence="5">Carbohydrate diacid regulator</fullName>
    </submittedName>
</protein>
<dbReference type="Gene3D" id="1.10.10.2840">
    <property type="entry name" value="PucR C-terminal helix-turn-helix domain"/>
    <property type="match status" value="1"/>
</dbReference>
<dbReference type="Pfam" id="PF17853">
    <property type="entry name" value="GGDEF_2"/>
    <property type="match status" value="1"/>
</dbReference>
<proteinExistence type="inferred from homology"/>
<dbReference type="Pfam" id="PF13556">
    <property type="entry name" value="HTH_30"/>
    <property type="match status" value="1"/>
</dbReference>
<dbReference type="InterPro" id="IPR042070">
    <property type="entry name" value="PucR_C-HTH_sf"/>
</dbReference>
<dbReference type="Gene3D" id="3.30.450.40">
    <property type="match status" value="1"/>
</dbReference>
<evidence type="ECO:0000313" key="5">
    <source>
        <dbReference type="EMBL" id="MDQ0429427.1"/>
    </source>
</evidence>
<feature type="domain" description="CdaR GGDEF-like" evidence="4">
    <location>
        <begin position="144"/>
        <end position="257"/>
    </location>
</feature>
<keyword evidence="6" id="KW-1185">Reference proteome</keyword>
<organism evidence="5 6">
    <name type="scientific">Planomicrobium stackebrandtii</name>
    <dbReference type="NCBI Taxonomy" id="253160"/>
    <lineage>
        <taxon>Bacteria</taxon>
        <taxon>Bacillati</taxon>
        <taxon>Bacillota</taxon>
        <taxon>Bacilli</taxon>
        <taxon>Bacillales</taxon>
        <taxon>Caryophanaceae</taxon>
        <taxon>Planomicrobium</taxon>
    </lineage>
</organism>
<comment type="similarity">
    <text evidence="1">Belongs to the CdaR family.</text>
</comment>
<evidence type="ECO:0000256" key="1">
    <source>
        <dbReference type="ARBA" id="ARBA00006754"/>
    </source>
</evidence>